<evidence type="ECO:0000313" key="1">
    <source>
        <dbReference type="EMBL" id="CDW74940.1"/>
    </source>
</evidence>
<protein>
    <submittedName>
        <fullName evidence="1">Uncharacterized protein</fullName>
    </submittedName>
</protein>
<dbReference type="Proteomes" id="UP000039865">
    <property type="component" value="Unassembled WGS sequence"/>
</dbReference>
<organism evidence="1 2">
    <name type="scientific">Stylonychia lemnae</name>
    <name type="common">Ciliate</name>
    <dbReference type="NCBI Taxonomy" id="5949"/>
    <lineage>
        <taxon>Eukaryota</taxon>
        <taxon>Sar</taxon>
        <taxon>Alveolata</taxon>
        <taxon>Ciliophora</taxon>
        <taxon>Intramacronucleata</taxon>
        <taxon>Spirotrichea</taxon>
        <taxon>Stichotrichia</taxon>
        <taxon>Sporadotrichida</taxon>
        <taxon>Oxytrichidae</taxon>
        <taxon>Stylonychinae</taxon>
        <taxon>Stylonychia</taxon>
    </lineage>
</organism>
<sequence length="272" mass="32047">MNFTKRLISAPHSTVDDIKKSYQQSNHLQNLPEIAICQRHNERKVALDQLTNQQICNKCLFENQKIKLENSQNQNPLFTPLITKDIKKRYDQQLAIYKDNLQKVQFIQEDYVKQKLTSEVQNYFKELKHQLTLIQTQLNNKIQSSESLKQLEDLMEKNKDLFSEKAGSQFYQIKSQFDGKIERSRFSSIITHKEFYKSILEKVDLSIVDMNQTFDQIKQLCGQVLVLQHNYDQVISENFDMLIDESFAVDQPLYEDEVNIQEVILDASQMIN</sequence>
<gene>
    <name evidence="1" type="primary">Contig4779.g5108</name>
    <name evidence="1" type="ORF">STYLEM_3924</name>
</gene>
<keyword evidence="2" id="KW-1185">Reference proteome</keyword>
<evidence type="ECO:0000313" key="2">
    <source>
        <dbReference type="Proteomes" id="UP000039865"/>
    </source>
</evidence>
<name>A0A077ZYI6_STYLE</name>
<proteinExistence type="predicted"/>
<reference evidence="1 2" key="1">
    <citation type="submission" date="2014-06" db="EMBL/GenBank/DDBJ databases">
        <authorList>
            <person name="Swart Estienne"/>
        </authorList>
    </citation>
    <scope>NUCLEOTIDE SEQUENCE [LARGE SCALE GENOMIC DNA]</scope>
    <source>
        <strain evidence="1 2">130c</strain>
    </source>
</reference>
<dbReference type="InParanoid" id="A0A077ZYI6"/>
<dbReference type="AlphaFoldDB" id="A0A077ZYI6"/>
<accession>A0A077ZYI6</accession>
<dbReference type="EMBL" id="CCKQ01003800">
    <property type="protein sequence ID" value="CDW74940.1"/>
    <property type="molecule type" value="Genomic_DNA"/>
</dbReference>